<name>A0A316M203_9CLOT</name>
<protein>
    <submittedName>
        <fullName evidence="1">Uncharacterized protein</fullName>
    </submittedName>
</protein>
<evidence type="ECO:0000313" key="2">
    <source>
        <dbReference type="Proteomes" id="UP000246114"/>
    </source>
</evidence>
<dbReference type="AlphaFoldDB" id="A0A316M203"/>
<dbReference type="Gene3D" id="3.20.20.300">
    <property type="entry name" value="Glycoside hydrolase, family 3, N-terminal domain"/>
    <property type="match status" value="1"/>
</dbReference>
<dbReference type="EMBL" id="QAMZ01000051">
    <property type="protein sequence ID" value="PWL52234.1"/>
    <property type="molecule type" value="Genomic_DNA"/>
</dbReference>
<sequence>MKKGKYILLISLLFLLLLGLCISQKDKISFWLISLKEKREIEKQINAMTLDEKVGQLVISGFQGETVSEELKELIRKIPYRWNYTI</sequence>
<organism evidence="1 2">
    <name type="scientific">Clostridium cadaveris</name>
    <dbReference type="NCBI Taxonomy" id="1529"/>
    <lineage>
        <taxon>Bacteria</taxon>
        <taxon>Bacillati</taxon>
        <taxon>Bacillota</taxon>
        <taxon>Clostridia</taxon>
        <taxon>Eubacteriales</taxon>
        <taxon>Clostridiaceae</taxon>
        <taxon>Clostridium</taxon>
    </lineage>
</organism>
<dbReference type="Proteomes" id="UP000246114">
    <property type="component" value="Unassembled WGS sequence"/>
</dbReference>
<dbReference type="GO" id="GO:0004553">
    <property type="term" value="F:hydrolase activity, hydrolyzing O-glycosyl compounds"/>
    <property type="evidence" value="ECO:0007669"/>
    <property type="project" value="InterPro"/>
</dbReference>
<accession>A0A316M203</accession>
<comment type="caution">
    <text evidence="1">The sequence shown here is derived from an EMBL/GenBank/DDBJ whole genome shotgun (WGS) entry which is preliminary data.</text>
</comment>
<proteinExistence type="predicted"/>
<dbReference type="GO" id="GO:0005975">
    <property type="term" value="P:carbohydrate metabolic process"/>
    <property type="evidence" value="ECO:0007669"/>
    <property type="project" value="InterPro"/>
</dbReference>
<reference evidence="1 2" key="1">
    <citation type="submission" date="2018-03" db="EMBL/GenBank/DDBJ databases">
        <title>The uncultured portion of the human microbiome is neutrally assembled.</title>
        <authorList>
            <person name="Jeraldo P."/>
            <person name="Boardman L."/>
            <person name="White B.A."/>
            <person name="Nelson H."/>
            <person name="Goldenfeld N."/>
            <person name="Chia N."/>
        </authorList>
    </citation>
    <scope>NUCLEOTIDE SEQUENCE [LARGE SCALE GENOMIC DNA]</scope>
    <source>
        <strain evidence="1">CIM:MAG 903</strain>
    </source>
</reference>
<dbReference type="InterPro" id="IPR036962">
    <property type="entry name" value="Glyco_hydro_3_N_sf"/>
</dbReference>
<gene>
    <name evidence="1" type="ORF">DBY38_11720</name>
</gene>
<evidence type="ECO:0000313" key="1">
    <source>
        <dbReference type="EMBL" id="PWL52234.1"/>
    </source>
</evidence>